<reference evidence="9 10" key="1">
    <citation type="submission" date="2019-08" db="EMBL/GenBank/DDBJ databases">
        <title>In-depth cultivation of the pig gut microbiome towards novel bacterial diversity and tailored functional studies.</title>
        <authorList>
            <person name="Wylensek D."/>
            <person name="Hitch T.C.A."/>
            <person name="Clavel T."/>
        </authorList>
    </citation>
    <scope>NUCLEOTIDE SEQUENCE [LARGE SCALE GENOMIC DNA]</scope>
    <source>
        <strain evidence="9 10">WCA-389-WT-23D1</strain>
    </source>
</reference>
<keyword evidence="5" id="KW-0808">Transferase</keyword>
<dbReference type="Gene3D" id="3.40.35.10">
    <property type="entry name" value="Phosphotransferase system, sorbose subfamily IIB component"/>
    <property type="match status" value="1"/>
</dbReference>
<dbReference type="Pfam" id="PF03830">
    <property type="entry name" value="PTSIIB_sorb"/>
    <property type="match status" value="1"/>
</dbReference>
<evidence type="ECO:0000256" key="7">
    <source>
        <dbReference type="ARBA" id="ARBA00022777"/>
    </source>
</evidence>
<keyword evidence="4 9" id="KW-0762">Sugar transport</keyword>
<evidence type="ECO:0000313" key="9">
    <source>
        <dbReference type="EMBL" id="MSS38361.1"/>
    </source>
</evidence>
<dbReference type="PROSITE" id="PS51257">
    <property type="entry name" value="PROKAR_LIPOPROTEIN"/>
    <property type="match status" value="1"/>
</dbReference>
<keyword evidence="2" id="KW-0813">Transport</keyword>
<dbReference type="GO" id="GO:0005737">
    <property type="term" value="C:cytoplasm"/>
    <property type="evidence" value="ECO:0007669"/>
    <property type="project" value="UniProtKB-SubCell"/>
</dbReference>
<keyword evidence="3" id="KW-0963">Cytoplasm</keyword>
<keyword evidence="10" id="KW-1185">Reference proteome</keyword>
<comment type="subcellular location">
    <subcellularLocation>
        <location evidence="1">Cytoplasm</location>
    </subcellularLocation>
</comment>
<evidence type="ECO:0000256" key="2">
    <source>
        <dbReference type="ARBA" id="ARBA00022448"/>
    </source>
</evidence>
<dbReference type="AlphaFoldDB" id="A0A7X2NPA0"/>
<gene>
    <name evidence="9" type="ORF">FYJ39_17940</name>
</gene>
<dbReference type="InterPro" id="IPR004720">
    <property type="entry name" value="PTS_IIB_sorbose-sp"/>
</dbReference>
<dbReference type="GO" id="GO:0016301">
    <property type="term" value="F:kinase activity"/>
    <property type="evidence" value="ECO:0007669"/>
    <property type="project" value="UniProtKB-KW"/>
</dbReference>
<dbReference type="Proteomes" id="UP000429958">
    <property type="component" value="Unassembled WGS sequence"/>
</dbReference>
<evidence type="ECO:0000256" key="1">
    <source>
        <dbReference type="ARBA" id="ARBA00004496"/>
    </source>
</evidence>
<keyword evidence="7" id="KW-0418">Kinase</keyword>
<proteinExistence type="predicted"/>
<dbReference type="GO" id="GO:0009401">
    <property type="term" value="P:phosphoenolpyruvate-dependent sugar phosphotransferase system"/>
    <property type="evidence" value="ECO:0007669"/>
    <property type="project" value="UniProtKB-KW"/>
</dbReference>
<dbReference type="EMBL" id="VUMD01000023">
    <property type="protein sequence ID" value="MSS38361.1"/>
    <property type="molecule type" value="Genomic_DNA"/>
</dbReference>
<feature type="domain" description="PTS EIIB type-4" evidence="8">
    <location>
        <begin position="1"/>
        <end position="161"/>
    </location>
</feature>
<dbReference type="PROSITE" id="PS51101">
    <property type="entry name" value="PTS_EIIB_TYPE_4"/>
    <property type="match status" value="1"/>
</dbReference>
<evidence type="ECO:0000256" key="6">
    <source>
        <dbReference type="ARBA" id="ARBA00022683"/>
    </source>
</evidence>
<organism evidence="9 10">
    <name type="scientific">Clostridium porci</name>
    <dbReference type="NCBI Taxonomy" id="2605778"/>
    <lineage>
        <taxon>Bacteria</taxon>
        <taxon>Bacillati</taxon>
        <taxon>Bacillota</taxon>
        <taxon>Clostridia</taxon>
        <taxon>Eubacteriales</taxon>
        <taxon>Clostridiaceae</taxon>
        <taxon>Clostridium</taxon>
    </lineage>
</organism>
<evidence type="ECO:0000256" key="4">
    <source>
        <dbReference type="ARBA" id="ARBA00022597"/>
    </source>
</evidence>
<protein>
    <submittedName>
        <fullName evidence="9">PTS sugar transporter subunit IIB</fullName>
    </submittedName>
</protein>
<sequence>MIQMIRVDDRLLHGQVAYSWKSALNYQAIVIACDEAADDNVRKMALKLCAPDGVKLAVRRVEEAAEMLNNPKLDNLKVFVICANPSDVVRLVGMLKEKPVINLGGMQKREGTFNFAKAVFVNDQDLEALDQLHTEGFQIEVRQVPSYQPVPYESLRKKADR</sequence>
<dbReference type="InterPro" id="IPR036667">
    <property type="entry name" value="PTS_IIB_sorbose-sp_sf"/>
</dbReference>
<evidence type="ECO:0000259" key="8">
    <source>
        <dbReference type="PROSITE" id="PS51101"/>
    </source>
</evidence>
<evidence type="ECO:0000256" key="3">
    <source>
        <dbReference type="ARBA" id="ARBA00022490"/>
    </source>
</evidence>
<name>A0A7X2NPA0_9CLOT</name>
<dbReference type="SUPFAM" id="SSF52728">
    <property type="entry name" value="PTS IIb component"/>
    <property type="match status" value="1"/>
</dbReference>
<dbReference type="GO" id="GO:0008982">
    <property type="term" value="F:protein-N(PI)-phosphohistidine-sugar phosphotransferase activity"/>
    <property type="evidence" value="ECO:0007669"/>
    <property type="project" value="InterPro"/>
</dbReference>
<evidence type="ECO:0000313" key="10">
    <source>
        <dbReference type="Proteomes" id="UP000429958"/>
    </source>
</evidence>
<comment type="caution">
    <text evidence="9">The sequence shown here is derived from an EMBL/GenBank/DDBJ whole genome shotgun (WGS) entry which is preliminary data.</text>
</comment>
<keyword evidence="6" id="KW-0598">Phosphotransferase system</keyword>
<dbReference type="RefSeq" id="WP_154473792.1">
    <property type="nucleotide sequence ID" value="NZ_DBEWUL010000175.1"/>
</dbReference>
<accession>A0A7X2NPA0</accession>
<evidence type="ECO:0000256" key="5">
    <source>
        <dbReference type="ARBA" id="ARBA00022679"/>
    </source>
</evidence>